<evidence type="ECO:0000313" key="6">
    <source>
        <dbReference type="EMBL" id="AYD40678.1"/>
    </source>
</evidence>
<keyword evidence="6" id="KW-0282">Flagellum</keyword>
<keyword evidence="7" id="KW-1185">Reference proteome</keyword>
<dbReference type="RefSeq" id="WP_119972807.1">
    <property type="nucleotide sequence ID" value="NZ_CP032416.1"/>
</dbReference>
<dbReference type="PANTHER" id="PTHR30435:SF19">
    <property type="entry name" value="FLAGELLAR BASAL-BODY ROD PROTEIN FLGG"/>
    <property type="match status" value="1"/>
</dbReference>
<gene>
    <name evidence="6" type="ORF">D4Z93_09095</name>
</gene>
<feature type="domain" description="Flagellar basal body rod protein N-terminal" evidence="3">
    <location>
        <begin position="5"/>
        <end position="35"/>
    </location>
</feature>
<organism evidence="6 7">
    <name type="scientific">Clostridium fermenticellae</name>
    <dbReference type="NCBI Taxonomy" id="2068654"/>
    <lineage>
        <taxon>Bacteria</taxon>
        <taxon>Bacillati</taxon>
        <taxon>Bacillota</taxon>
        <taxon>Clostridia</taxon>
        <taxon>Eubacteriales</taxon>
        <taxon>Clostridiaceae</taxon>
        <taxon>Clostridium</taxon>
    </lineage>
</organism>
<dbReference type="KEGG" id="cfer:D4Z93_09095"/>
<protein>
    <submittedName>
        <fullName evidence="6">Flagellar hook-basal body complex protein</fullName>
    </submittedName>
</protein>
<feature type="domain" description="Flagellar basal-body/hook protein C-terminal" evidence="4">
    <location>
        <begin position="295"/>
        <end position="337"/>
    </location>
</feature>
<dbReference type="EMBL" id="CP032416">
    <property type="protein sequence ID" value="AYD40678.1"/>
    <property type="molecule type" value="Genomic_DNA"/>
</dbReference>
<dbReference type="InterPro" id="IPR010930">
    <property type="entry name" value="Flg_bb/hook_C_dom"/>
</dbReference>
<proteinExistence type="inferred from homology"/>
<dbReference type="PANTHER" id="PTHR30435">
    <property type="entry name" value="FLAGELLAR PROTEIN"/>
    <property type="match status" value="1"/>
</dbReference>
<keyword evidence="6" id="KW-0969">Cilium</keyword>
<dbReference type="Pfam" id="PF00460">
    <property type="entry name" value="Flg_bb_rod"/>
    <property type="match status" value="1"/>
</dbReference>
<dbReference type="GO" id="GO:0009425">
    <property type="term" value="C:bacterial-type flagellum basal body"/>
    <property type="evidence" value="ECO:0007669"/>
    <property type="project" value="UniProtKB-SubCell"/>
</dbReference>
<evidence type="ECO:0000313" key="7">
    <source>
        <dbReference type="Proteomes" id="UP000266301"/>
    </source>
</evidence>
<dbReference type="SUPFAM" id="SSF117143">
    <property type="entry name" value="Flagellar hook protein flgE"/>
    <property type="match status" value="1"/>
</dbReference>
<dbReference type="GO" id="GO:0071978">
    <property type="term" value="P:bacterial-type flagellum-dependent swarming motility"/>
    <property type="evidence" value="ECO:0007669"/>
    <property type="project" value="TreeGrafter"/>
</dbReference>
<sequence>MLPSMYSAISGLHANQKKLDVVGNNIANSSTTAFKSQSVTYEDVMSQTVASGSGASSSTGGINPQQIGMGVQVSSIDTDTTTGDMQPTNNPLDCMIDGKGYFVVGTGQLPEDSSSTDAGTIGQEDEATHLITPNSVDVTYTRDGSFKLDPQGNLHTASGLRVYGYPNTNAVITYSTDTNTQHTVDVTNDGTAEISGDALVPMVIPDYLSIDGEKYPVTQVSIGNTGLITATCNSKSVVLGQLAEVSFSNEKGLSKMGNNTYSISASSGNAILRNREGADAANINSGEYGSILSNKLEASNVDLATQFTDMIVASRAFEANGKIITTDDSILETLVNLKR</sequence>
<feature type="domain" description="Flagellar hook protein FlgE/F/G-like D1" evidence="5">
    <location>
        <begin position="136"/>
        <end position="229"/>
    </location>
</feature>
<dbReference type="OrthoDB" id="9804559at2"/>
<dbReference type="InterPro" id="IPR019776">
    <property type="entry name" value="Flagellar_basal_body_rod_CS"/>
</dbReference>
<dbReference type="PROSITE" id="PS00588">
    <property type="entry name" value="FLAGELLA_BB_ROD"/>
    <property type="match status" value="1"/>
</dbReference>
<name>A0A386H538_9CLOT</name>
<dbReference type="Pfam" id="PF22692">
    <property type="entry name" value="LlgE_F_G_D1"/>
    <property type="match status" value="1"/>
</dbReference>
<keyword evidence="6" id="KW-0966">Cell projection</keyword>
<comment type="subcellular location">
    <subcellularLocation>
        <location evidence="2">Bacterial flagellum basal body</location>
    </subcellularLocation>
</comment>
<evidence type="ECO:0000259" key="5">
    <source>
        <dbReference type="Pfam" id="PF22692"/>
    </source>
</evidence>
<dbReference type="InterPro" id="IPR053967">
    <property type="entry name" value="LlgE_F_G-like_D1"/>
</dbReference>
<dbReference type="InterPro" id="IPR001444">
    <property type="entry name" value="Flag_bb_rod_N"/>
</dbReference>
<dbReference type="InterPro" id="IPR020013">
    <property type="entry name" value="Flagellar_FlgE/F/G"/>
</dbReference>
<evidence type="ECO:0000256" key="2">
    <source>
        <dbReference type="RuleBase" id="RU362116"/>
    </source>
</evidence>
<accession>A0A386H538</accession>
<dbReference type="InterPro" id="IPR037925">
    <property type="entry name" value="FlgE/F/G-like"/>
</dbReference>
<evidence type="ECO:0000259" key="3">
    <source>
        <dbReference type="Pfam" id="PF00460"/>
    </source>
</evidence>
<reference evidence="6 7" key="1">
    <citation type="journal article" date="2019" name="Int. J. Syst. Evol. Microbiol.">
        <title>Clostridium fermenticellae sp. nov., isolated from the mud in a fermentation cellar for the production of the Chinese liquor, baijiu.</title>
        <authorList>
            <person name="Xu P.X."/>
            <person name="Chai L.J."/>
            <person name="Qiu T."/>
            <person name="Zhang X.J."/>
            <person name="Lu Z.M."/>
            <person name="Xiao C."/>
            <person name="Wang S.T."/>
            <person name="Shen C.H."/>
            <person name="Shi J.S."/>
            <person name="Xu Z.H."/>
        </authorList>
    </citation>
    <scope>NUCLEOTIDE SEQUENCE [LARGE SCALE GENOMIC DNA]</scope>
    <source>
        <strain evidence="6 7">JN500901</strain>
    </source>
</reference>
<comment type="similarity">
    <text evidence="1 2">Belongs to the flagella basal body rod proteins family.</text>
</comment>
<evidence type="ECO:0000259" key="4">
    <source>
        <dbReference type="Pfam" id="PF06429"/>
    </source>
</evidence>
<dbReference type="NCBIfam" id="TIGR03506">
    <property type="entry name" value="FlgEFG_subfam"/>
    <property type="match status" value="2"/>
</dbReference>
<keyword evidence="2" id="KW-0975">Bacterial flagellum</keyword>
<dbReference type="AlphaFoldDB" id="A0A386H538"/>
<dbReference type="Proteomes" id="UP000266301">
    <property type="component" value="Chromosome"/>
</dbReference>
<dbReference type="Pfam" id="PF06429">
    <property type="entry name" value="Flg_bbr_C"/>
    <property type="match status" value="1"/>
</dbReference>
<evidence type="ECO:0000256" key="1">
    <source>
        <dbReference type="ARBA" id="ARBA00009677"/>
    </source>
</evidence>